<feature type="region of interest" description="Disordered" evidence="1">
    <location>
        <begin position="110"/>
        <end position="154"/>
    </location>
</feature>
<feature type="region of interest" description="Disordered" evidence="1">
    <location>
        <begin position="473"/>
        <end position="629"/>
    </location>
</feature>
<protein>
    <submittedName>
        <fullName evidence="2">Uncharacterized protein</fullName>
    </submittedName>
</protein>
<feature type="compositionally biased region" description="Polar residues" evidence="1">
    <location>
        <begin position="554"/>
        <end position="564"/>
    </location>
</feature>
<name>A0A5C3QI75_9AGAR</name>
<gene>
    <name evidence="2" type="ORF">BDV98DRAFT_63794</name>
</gene>
<proteinExistence type="predicted"/>
<evidence type="ECO:0000313" key="3">
    <source>
        <dbReference type="Proteomes" id="UP000305067"/>
    </source>
</evidence>
<evidence type="ECO:0000256" key="1">
    <source>
        <dbReference type="SAM" id="MobiDB-lite"/>
    </source>
</evidence>
<reference evidence="2 3" key="1">
    <citation type="journal article" date="2019" name="Nat. Ecol. Evol.">
        <title>Megaphylogeny resolves global patterns of mushroom evolution.</title>
        <authorList>
            <person name="Varga T."/>
            <person name="Krizsan K."/>
            <person name="Foldi C."/>
            <person name="Dima B."/>
            <person name="Sanchez-Garcia M."/>
            <person name="Sanchez-Ramirez S."/>
            <person name="Szollosi G.J."/>
            <person name="Szarkandi J.G."/>
            <person name="Papp V."/>
            <person name="Albert L."/>
            <person name="Andreopoulos W."/>
            <person name="Angelini C."/>
            <person name="Antonin V."/>
            <person name="Barry K.W."/>
            <person name="Bougher N.L."/>
            <person name="Buchanan P."/>
            <person name="Buyck B."/>
            <person name="Bense V."/>
            <person name="Catcheside P."/>
            <person name="Chovatia M."/>
            <person name="Cooper J."/>
            <person name="Damon W."/>
            <person name="Desjardin D."/>
            <person name="Finy P."/>
            <person name="Geml J."/>
            <person name="Haridas S."/>
            <person name="Hughes K."/>
            <person name="Justo A."/>
            <person name="Karasinski D."/>
            <person name="Kautmanova I."/>
            <person name="Kiss B."/>
            <person name="Kocsube S."/>
            <person name="Kotiranta H."/>
            <person name="LaButti K.M."/>
            <person name="Lechner B.E."/>
            <person name="Liimatainen K."/>
            <person name="Lipzen A."/>
            <person name="Lukacs Z."/>
            <person name="Mihaltcheva S."/>
            <person name="Morgado L.N."/>
            <person name="Niskanen T."/>
            <person name="Noordeloos M.E."/>
            <person name="Ohm R.A."/>
            <person name="Ortiz-Santana B."/>
            <person name="Ovrebo C."/>
            <person name="Racz N."/>
            <person name="Riley R."/>
            <person name="Savchenko A."/>
            <person name="Shiryaev A."/>
            <person name="Soop K."/>
            <person name="Spirin V."/>
            <person name="Szebenyi C."/>
            <person name="Tomsovsky M."/>
            <person name="Tulloss R.E."/>
            <person name="Uehling J."/>
            <person name="Grigoriev I.V."/>
            <person name="Vagvolgyi C."/>
            <person name="Papp T."/>
            <person name="Martin F.M."/>
            <person name="Miettinen O."/>
            <person name="Hibbett D.S."/>
            <person name="Nagy L.G."/>
        </authorList>
    </citation>
    <scope>NUCLEOTIDE SEQUENCE [LARGE SCALE GENOMIC DNA]</scope>
    <source>
        <strain evidence="2 3">CBS 309.79</strain>
    </source>
</reference>
<sequence>MFKPPRLPLDPFQNLPWPVELPFSIPDSLVILCIGNPTDSALSALLSESHCQQLVLIATNVSLNIDHSSLPPNCYVRILKTKAPLNVHDAGAVRLAALLEGAVALSRSWRASTSPPPFLELQENSKGGFDNLPPTPPSSKSKRRNSLLPSSTSIHSHSASYRATLNNRPFDAIVNFMPSLAEVPSEKALLKNAILVTTISQPFLAPVSNLTPPVPSFMSQSPNRPSSRASLTPSTLSVGSTGSKSSVNTTGSRLSKMFNRPGQGWPATTSASAPQTPLNQSRDSLPYINHHPRASSSSSIRNVNPFLQSLTSVGQKAHIIHVIPTPVYSKRICTSIEQFLMSFSFSNTMSPGKLRLMSAPVRCNSTRLCFTGMGSSSHTNQKPVSYLVPSTLLPALPSSPSSVQCPSIIQLVLGGSLDPTPKQDNTAHPHPMRTWISSAEDIMIVTADSEPRFMAEPRPPPPVFDERARAISGPTFSSSPNMGEHVVAPSPRQVRRLSQSLRRTSLENSMVISQEPKLKAVDKALPKSPPPAWNHPKNGIGLPTPPDSDDGTISLASTISSPQTDPGVVASSMSSRSQKRRSVFGLFGGGKRDLPSQASTPGASQNTTPTASPKRLRKAPSWLHFGKVR</sequence>
<dbReference type="EMBL" id="ML178824">
    <property type="protein sequence ID" value="TFL01636.1"/>
    <property type="molecule type" value="Genomic_DNA"/>
</dbReference>
<dbReference type="STRING" id="1884261.A0A5C3QI75"/>
<feature type="compositionally biased region" description="Polar residues" evidence="1">
    <location>
        <begin position="217"/>
        <end position="253"/>
    </location>
</feature>
<dbReference type="OrthoDB" id="3265311at2759"/>
<keyword evidence="3" id="KW-1185">Reference proteome</keyword>
<dbReference type="Proteomes" id="UP000305067">
    <property type="component" value="Unassembled WGS sequence"/>
</dbReference>
<evidence type="ECO:0000313" key="2">
    <source>
        <dbReference type="EMBL" id="TFL01636.1"/>
    </source>
</evidence>
<dbReference type="AlphaFoldDB" id="A0A5C3QI75"/>
<organism evidence="2 3">
    <name type="scientific">Pterulicium gracile</name>
    <dbReference type="NCBI Taxonomy" id="1884261"/>
    <lineage>
        <taxon>Eukaryota</taxon>
        <taxon>Fungi</taxon>
        <taxon>Dikarya</taxon>
        <taxon>Basidiomycota</taxon>
        <taxon>Agaricomycotina</taxon>
        <taxon>Agaricomycetes</taxon>
        <taxon>Agaricomycetidae</taxon>
        <taxon>Agaricales</taxon>
        <taxon>Pleurotineae</taxon>
        <taxon>Pterulaceae</taxon>
        <taxon>Pterulicium</taxon>
    </lineage>
</organism>
<feature type="compositionally biased region" description="Low complexity" evidence="1">
    <location>
        <begin position="489"/>
        <end position="503"/>
    </location>
</feature>
<feature type="compositionally biased region" description="Polar residues" evidence="1">
    <location>
        <begin position="266"/>
        <end position="283"/>
    </location>
</feature>
<feature type="compositionally biased region" description="Polar residues" evidence="1">
    <location>
        <begin position="596"/>
        <end position="611"/>
    </location>
</feature>
<accession>A0A5C3QI75</accession>
<feature type="region of interest" description="Disordered" evidence="1">
    <location>
        <begin position="215"/>
        <end position="300"/>
    </location>
</feature>
<feature type="compositionally biased region" description="Basic and acidic residues" evidence="1">
    <location>
        <begin position="516"/>
        <end position="525"/>
    </location>
</feature>